<dbReference type="InterPro" id="IPR018335">
    <property type="entry name" value="Tscrpt_reg_HTH_Crp-type_CS"/>
</dbReference>
<keyword evidence="8" id="KW-1185">Reference proteome</keyword>
<dbReference type="PANTHER" id="PTHR24567">
    <property type="entry name" value="CRP FAMILY TRANSCRIPTIONAL REGULATORY PROTEIN"/>
    <property type="match status" value="1"/>
</dbReference>
<accession>A0A4S4BEV3</accession>
<evidence type="ECO:0000259" key="5">
    <source>
        <dbReference type="PROSITE" id="PS50042"/>
    </source>
</evidence>
<protein>
    <submittedName>
        <fullName evidence="7">Crp/Fnr family transcriptional regulator</fullName>
    </submittedName>
</protein>
<dbReference type="InterPro" id="IPR050397">
    <property type="entry name" value="Env_Response_Regulators"/>
</dbReference>
<dbReference type="InterPro" id="IPR000595">
    <property type="entry name" value="cNMP-bd_dom"/>
</dbReference>
<dbReference type="GO" id="GO:0003677">
    <property type="term" value="F:DNA binding"/>
    <property type="evidence" value="ECO:0007669"/>
    <property type="project" value="UniProtKB-KW"/>
</dbReference>
<dbReference type="InterPro" id="IPR012318">
    <property type="entry name" value="HTH_CRP"/>
</dbReference>
<proteinExistence type="predicted"/>
<dbReference type="AlphaFoldDB" id="A0A4S4BEV3"/>
<evidence type="ECO:0000313" key="7">
    <source>
        <dbReference type="EMBL" id="THF72611.1"/>
    </source>
</evidence>
<keyword evidence="3" id="KW-0010">Activator</keyword>
<dbReference type="InterPro" id="IPR018490">
    <property type="entry name" value="cNMP-bd_dom_sf"/>
</dbReference>
<dbReference type="Proteomes" id="UP000310636">
    <property type="component" value="Unassembled WGS sequence"/>
</dbReference>
<dbReference type="PANTHER" id="PTHR24567:SF26">
    <property type="entry name" value="REGULATORY PROTEIN YEIL"/>
    <property type="match status" value="1"/>
</dbReference>
<keyword evidence="2" id="KW-0238">DNA-binding</keyword>
<dbReference type="GO" id="GO:0003700">
    <property type="term" value="F:DNA-binding transcription factor activity"/>
    <property type="evidence" value="ECO:0007669"/>
    <property type="project" value="InterPro"/>
</dbReference>
<dbReference type="PROSITE" id="PS51063">
    <property type="entry name" value="HTH_CRP_2"/>
    <property type="match status" value="1"/>
</dbReference>
<dbReference type="InterPro" id="IPR036390">
    <property type="entry name" value="WH_DNA-bd_sf"/>
</dbReference>
<dbReference type="Gene3D" id="2.60.120.10">
    <property type="entry name" value="Jelly Rolls"/>
    <property type="match status" value="1"/>
</dbReference>
<dbReference type="PROSITE" id="PS00042">
    <property type="entry name" value="HTH_CRP_1"/>
    <property type="match status" value="1"/>
</dbReference>
<dbReference type="PRINTS" id="PR00034">
    <property type="entry name" value="HTHCRP"/>
</dbReference>
<dbReference type="CDD" id="cd00038">
    <property type="entry name" value="CAP_ED"/>
    <property type="match status" value="1"/>
</dbReference>
<evidence type="ECO:0000259" key="6">
    <source>
        <dbReference type="PROSITE" id="PS51063"/>
    </source>
</evidence>
<feature type="domain" description="Cyclic nucleotide-binding" evidence="5">
    <location>
        <begin position="23"/>
        <end position="143"/>
    </location>
</feature>
<dbReference type="EMBL" id="SSOB01000077">
    <property type="protein sequence ID" value="THF72611.1"/>
    <property type="molecule type" value="Genomic_DNA"/>
</dbReference>
<keyword evidence="1" id="KW-0805">Transcription regulation</keyword>
<evidence type="ECO:0000256" key="3">
    <source>
        <dbReference type="ARBA" id="ARBA00023159"/>
    </source>
</evidence>
<name>A0A4S4BEV3_9BACL</name>
<sequence>MSAKKEGVLLTSATTSILRAFRPFRNLTEEELAAIAELCVSRHYARGDYLFLQSDEISHVYLPVQGRVRLYSMSESGKEQTFLLADPGELFPHVGFFLSGNYPYHAVALQEAVCYALPVRSFERLLAAHPSIHFKITQVLADKILELQRRLEAKTFYSTEGQLISLLLRLTEEHGCGHEGEWRKLSASLTNGELAGLLGASRETVNRMLSKLKKNQAVLIGEDGSIKVSVKRLRGMLPSASEAAVDADMVRRIRHHSDQCCVSGGHEL</sequence>
<dbReference type="SMART" id="SM00419">
    <property type="entry name" value="HTH_CRP"/>
    <property type="match status" value="1"/>
</dbReference>
<dbReference type="InterPro" id="IPR014710">
    <property type="entry name" value="RmlC-like_jellyroll"/>
</dbReference>
<organism evidence="7 8">
    <name type="scientific">Cohnella fermenti</name>
    <dbReference type="NCBI Taxonomy" id="2565925"/>
    <lineage>
        <taxon>Bacteria</taxon>
        <taxon>Bacillati</taxon>
        <taxon>Bacillota</taxon>
        <taxon>Bacilli</taxon>
        <taxon>Bacillales</taxon>
        <taxon>Paenibacillaceae</taxon>
        <taxon>Cohnella</taxon>
    </lineage>
</organism>
<dbReference type="SUPFAM" id="SSF51206">
    <property type="entry name" value="cAMP-binding domain-like"/>
    <property type="match status" value="1"/>
</dbReference>
<dbReference type="PROSITE" id="PS50042">
    <property type="entry name" value="CNMP_BINDING_3"/>
    <property type="match status" value="1"/>
</dbReference>
<reference evidence="7 8" key="1">
    <citation type="submission" date="2019-04" db="EMBL/GenBank/DDBJ databases">
        <title>Cohnella sp. nov. isolated from preserved vegetables.</title>
        <authorList>
            <person name="Lin S.-Y."/>
            <person name="Hung M.-H."/>
            <person name="Young C.-C."/>
        </authorList>
    </citation>
    <scope>NUCLEOTIDE SEQUENCE [LARGE SCALE GENOMIC DNA]</scope>
    <source>
        <strain evidence="7 8">CC-MHH1044</strain>
    </source>
</reference>
<dbReference type="SMART" id="SM00100">
    <property type="entry name" value="cNMP"/>
    <property type="match status" value="1"/>
</dbReference>
<dbReference type="Pfam" id="PF00027">
    <property type="entry name" value="cNMP_binding"/>
    <property type="match status" value="1"/>
</dbReference>
<gene>
    <name evidence="7" type="ORF">E6C55_32560</name>
</gene>
<evidence type="ECO:0000313" key="8">
    <source>
        <dbReference type="Proteomes" id="UP000310636"/>
    </source>
</evidence>
<dbReference type="Gene3D" id="1.10.10.10">
    <property type="entry name" value="Winged helix-like DNA-binding domain superfamily/Winged helix DNA-binding domain"/>
    <property type="match status" value="1"/>
</dbReference>
<dbReference type="Pfam" id="PF13545">
    <property type="entry name" value="HTH_Crp_2"/>
    <property type="match status" value="1"/>
</dbReference>
<keyword evidence="4" id="KW-0804">Transcription</keyword>
<dbReference type="InterPro" id="IPR036388">
    <property type="entry name" value="WH-like_DNA-bd_sf"/>
</dbReference>
<dbReference type="GO" id="GO:0005829">
    <property type="term" value="C:cytosol"/>
    <property type="evidence" value="ECO:0007669"/>
    <property type="project" value="TreeGrafter"/>
</dbReference>
<feature type="domain" description="HTH crp-type" evidence="6">
    <location>
        <begin position="157"/>
        <end position="234"/>
    </location>
</feature>
<dbReference type="SUPFAM" id="SSF46785">
    <property type="entry name" value="Winged helix' DNA-binding domain"/>
    <property type="match status" value="1"/>
</dbReference>
<dbReference type="OrthoDB" id="9812325at2"/>
<evidence type="ECO:0000256" key="4">
    <source>
        <dbReference type="ARBA" id="ARBA00023163"/>
    </source>
</evidence>
<comment type="caution">
    <text evidence="7">The sequence shown here is derived from an EMBL/GenBank/DDBJ whole genome shotgun (WGS) entry which is preliminary data.</text>
</comment>
<evidence type="ECO:0000256" key="1">
    <source>
        <dbReference type="ARBA" id="ARBA00023015"/>
    </source>
</evidence>
<evidence type="ECO:0000256" key="2">
    <source>
        <dbReference type="ARBA" id="ARBA00023125"/>
    </source>
</evidence>